<feature type="compositionally biased region" description="Basic and acidic residues" evidence="16">
    <location>
        <begin position="1"/>
        <end position="14"/>
    </location>
</feature>
<name>A0A1R2AXZ0_9CILI</name>
<gene>
    <name evidence="18" type="ORF">SteCoe_32891</name>
</gene>
<dbReference type="GO" id="GO:0016567">
    <property type="term" value="P:protein ubiquitination"/>
    <property type="evidence" value="ECO:0007669"/>
    <property type="project" value="UniProtKB-UniRule"/>
</dbReference>
<keyword evidence="5 14" id="KW-0808">Transferase</keyword>
<evidence type="ECO:0000256" key="10">
    <source>
        <dbReference type="ARBA" id="ARBA00022853"/>
    </source>
</evidence>
<protein>
    <recommendedName>
        <fullName evidence="14">E3 ubiquitin protein ligase</fullName>
        <ecNumber evidence="14">2.3.2.27</ecNumber>
    </recommendedName>
</protein>
<evidence type="ECO:0000256" key="1">
    <source>
        <dbReference type="ARBA" id="ARBA00000900"/>
    </source>
</evidence>
<evidence type="ECO:0000256" key="9">
    <source>
        <dbReference type="ARBA" id="ARBA00022833"/>
    </source>
</evidence>
<comment type="subcellular location">
    <subcellularLocation>
        <location evidence="2 14">Nucleus</location>
    </subcellularLocation>
</comment>
<keyword evidence="7 13" id="KW-0863">Zinc-finger</keyword>
<keyword evidence="6 14" id="KW-0479">Metal-binding</keyword>
<evidence type="ECO:0000256" key="11">
    <source>
        <dbReference type="ARBA" id="ARBA00023054"/>
    </source>
</evidence>
<evidence type="ECO:0000256" key="3">
    <source>
        <dbReference type="ARBA" id="ARBA00004906"/>
    </source>
</evidence>
<keyword evidence="9 14" id="KW-0862">Zinc</keyword>
<accession>A0A1R2AXZ0</accession>
<comment type="similarity">
    <text evidence="4 14">Belongs to the BRE1 family.</text>
</comment>
<dbReference type="InterPro" id="IPR001841">
    <property type="entry name" value="Znf_RING"/>
</dbReference>
<dbReference type="PROSITE" id="PS00518">
    <property type="entry name" value="ZF_RING_1"/>
    <property type="match status" value="1"/>
</dbReference>
<feature type="domain" description="RING-type" evidence="17">
    <location>
        <begin position="608"/>
        <end position="647"/>
    </location>
</feature>
<evidence type="ECO:0000256" key="16">
    <source>
        <dbReference type="SAM" id="MobiDB-lite"/>
    </source>
</evidence>
<reference evidence="18 19" key="1">
    <citation type="submission" date="2016-11" db="EMBL/GenBank/DDBJ databases">
        <title>The macronuclear genome of Stentor coeruleus: a giant cell with tiny introns.</title>
        <authorList>
            <person name="Slabodnick M."/>
            <person name="Ruby J.G."/>
            <person name="Reiff S.B."/>
            <person name="Swart E.C."/>
            <person name="Gosai S."/>
            <person name="Prabakaran S."/>
            <person name="Witkowska E."/>
            <person name="Larue G.E."/>
            <person name="Fisher S."/>
            <person name="Freeman R.M."/>
            <person name="Gunawardena J."/>
            <person name="Chu W."/>
            <person name="Stover N.A."/>
            <person name="Gregory B.D."/>
            <person name="Nowacki M."/>
            <person name="Derisi J."/>
            <person name="Roy S.W."/>
            <person name="Marshall W.F."/>
            <person name="Sood P."/>
        </authorList>
    </citation>
    <scope>NUCLEOTIDE SEQUENCE [LARGE SCALE GENOMIC DNA]</scope>
    <source>
        <strain evidence="18">WM001</strain>
    </source>
</reference>
<evidence type="ECO:0000256" key="4">
    <source>
        <dbReference type="ARBA" id="ARBA00005555"/>
    </source>
</evidence>
<dbReference type="Pfam" id="PF00097">
    <property type="entry name" value="zf-C3HC4"/>
    <property type="match status" value="1"/>
</dbReference>
<feature type="coiled-coil region" evidence="15">
    <location>
        <begin position="544"/>
        <end position="585"/>
    </location>
</feature>
<dbReference type="GO" id="GO:0005634">
    <property type="term" value="C:nucleus"/>
    <property type="evidence" value="ECO:0007669"/>
    <property type="project" value="UniProtKB-SubCell"/>
</dbReference>
<evidence type="ECO:0000256" key="5">
    <source>
        <dbReference type="ARBA" id="ARBA00022679"/>
    </source>
</evidence>
<dbReference type="EC" id="2.3.2.27" evidence="14"/>
<evidence type="ECO:0000313" key="18">
    <source>
        <dbReference type="EMBL" id="OMJ69389.1"/>
    </source>
</evidence>
<proteinExistence type="inferred from homology"/>
<dbReference type="InterPro" id="IPR017907">
    <property type="entry name" value="Znf_RING_CS"/>
</dbReference>
<dbReference type="AlphaFoldDB" id="A0A1R2AXZ0"/>
<evidence type="ECO:0000256" key="14">
    <source>
        <dbReference type="RuleBase" id="RU365038"/>
    </source>
</evidence>
<dbReference type="InterPro" id="IPR013083">
    <property type="entry name" value="Znf_RING/FYVE/PHD"/>
</dbReference>
<dbReference type="GO" id="GO:0061630">
    <property type="term" value="F:ubiquitin protein ligase activity"/>
    <property type="evidence" value="ECO:0007669"/>
    <property type="project" value="UniProtKB-EC"/>
</dbReference>
<feature type="coiled-coil region" evidence="15">
    <location>
        <begin position="346"/>
        <end position="494"/>
    </location>
</feature>
<dbReference type="Gene3D" id="3.30.40.10">
    <property type="entry name" value="Zinc/RING finger domain, C3HC4 (zinc finger)"/>
    <property type="match status" value="1"/>
</dbReference>
<evidence type="ECO:0000256" key="2">
    <source>
        <dbReference type="ARBA" id="ARBA00004123"/>
    </source>
</evidence>
<dbReference type="CDD" id="cd16499">
    <property type="entry name" value="RING-HC_Bre1-like"/>
    <property type="match status" value="1"/>
</dbReference>
<dbReference type="PROSITE" id="PS50089">
    <property type="entry name" value="ZF_RING_2"/>
    <property type="match status" value="1"/>
</dbReference>
<dbReference type="SUPFAM" id="SSF57850">
    <property type="entry name" value="RING/U-box"/>
    <property type="match status" value="1"/>
</dbReference>
<feature type="coiled-coil region" evidence="15">
    <location>
        <begin position="37"/>
        <end position="71"/>
    </location>
</feature>
<comment type="catalytic activity">
    <reaction evidence="1 14">
        <text>S-ubiquitinyl-[E2 ubiquitin-conjugating enzyme]-L-cysteine + [acceptor protein]-L-lysine = [E2 ubiquitin-conjugating enzyme]-L-cysteine + N(6)-ubiquitinyl-[acceptor protein]-L-lysine.</text>
        <dbReference type="EC" id="2.3.2.27"/>
    </reaction>
</comment>
<evidence type="ECO:0000259" key="17">
    <source>
        <dbReference type="PROSITE" id="PS50089"/>
    </source>
</evidence>
<evidence type="ECO:0000256" key="15">
    <source>
        <dbReference type="SAM" id="Coils"/>
    </source>
</evidence>
<organism evidence="18 19">
    <name type="scientific">Stentor coeruleus</name>
    <dbReference type="NCBI Taxonomy" id="5963"/>
    <lineage>
        <taxon>Eukaryota</taxon>
        <taxon>Sar</taxon>
        <taxon>Alveolata</taxon>
        <taxon>Ciliophora</taxon>
        <taxon>Postciliodesmatophora</taxon>
        <taxon>Heterotrichea</taxon>
        <taxon>Heterotrichida</taxon>
        <taxon>Stentoridae</taxon>
        <taxon>Stentor</taxon>
    </lineage>
</organism>
<keyword evidence="10 14" id="KW-0156">Chromatin regulator</keyword>
<dbReference type="GO" id="GO:0033503">
    <property type="term" value="C:HULC complex"/>
    <property type="evidence" value="ECO:0007669"/>
    <property type="project" value="TreeGrafter"/>
</dbReference>
<evidence type="ECO:0000256" key="6">
    <source>
        <dbReference type="ARBA" id="ARBA00022723"/>
    </source>
</evidence>
<evidence type="ECO:0000256" key="13">
    <source>
        <dbReference type="PROSITE-ProRule" id="PRU00175"/>
    </source>
</evidence>
<dbReference type="EMBL" id="MPUH01001204">
    <property type="protein sequence ID" value="OMJ69389.1"/>
    <property type="molecule type" value="Genomic_DNA"/>
</dbReference>
<evidence type="ECO:0000256" key="8">
    <source>
        <dbReference type="ARBA" id="ARBA00022786"/>
    </source>
</evidence>
<dbReference type="SMART" id="SM00184">
    <property type="entry name" value="RING"/>
    <property type="match status" value="1"/>
</dbReference>
<keyword evidence="19" id="KW-1185">Reference proteome</keyword>
<comment type="pathway">
    <text evidence="3 14">Protein modification; protein ubiquitination.</text>
</comment>
<dbReference type="OrthoDB" id="434391at2759"/>
<keyword evidence="8 14" id="KW-0833">Ubl conjugation pathway</keyword>
<dbReference type="GO" id="GO:0008270">
    <property type="term" value="F:zinc ion binding"/>
    <property type="evidence" value="ECO:0007669"/>
    <property type="project" value="UniProtKB-KW"/>
</dbReference>
<feature type="coiled-coil region" evidence="15">
    <location>
        <begin position="152"/>
        <end position="318"/>
    </location>
</feature>
<dbReference type="UniPathway" id="UPA00143"/>
<dbReference type="PANTHER" id="PTHR23163">
    <property type="entry name" value="RING FINGER PROTEIN-RELATED"/>
    <property type="match status" value="1"/>
</dbReference>
<keyword evidence="11 14" id="KW-0175">Coiled coil</keyword>
<sequence length="663" mass="77751">MSDGDPYKRQKTSEDSEIITSEENNLMYQNACLSSRLKDQRKQISELTIMNEQLNSKVLALEETLNSVNSNWAKTLSNINVLCAELTVPPEKINPFEIFIQEAPGIEPLTEMTKKCIYKLLEAIDKVAEYESGVIVENCRAELQTNEILSENMKLKQDLKRYIDEVTRLQDTVTSLSTEKATLSIRLIRKGDYKIDNQSSDKTNENIDEIKNQRDTLEKMYIDESKKYSQIKYQKEVSHERIIRSKAFKDLIDQAKILRDKLKDYKERANYLSRYKDDHKEILRSKCEGIIEKEYKKRQSLENEIKSLQKKMVLLEKEKNENLFELDTMRAMKNDKSTGNHFTELIDSLNKDKETLKVKNSALQKTIEELNKKIYDYEMKGIETSQEPENIKFLKIIDDYKQKLKNEQAMQEKLYGEIGVAEDAYEKIEEKMRNLALQLVEQEKLYNKLMNEKVRESAWKGVHNKEKLAYEEKIKSLEELIVSHEALHKAYEGQLKIKDNLIADMGNKCKEIETKTKHTVENFEEGILRSSEMAGYKKYYIESLKRSQEIVSRLTEDKVRLTRKNEELRKENILLEEKSKSEKDLNNVKSADELLNAEVAVYRKMIKCSVCCVNTKDIILSKCLHTFCKVCLNEQLASRKRKCPLCKIRFSADDMKNFWWENT</sequence>
<dbReference type="InterPro" id="IPR013956">
    <property type="entry name" value="E3_ubiquit_lig_Bre1"/>
</dbReference>
<keyword evidence="12 14" id="KW-0539">Nucleus</keyword>
<dbReference type="PANTHER" id="PTHR23163:SF0">
    <property type="entry name" value="E3 UBIQUITIN-PROTEIN LIGASE BRE1"/>
    <property type="match status" value="1"/>
</dbReference>
<evidence type="ECO:0000256" key="12">
    <source>
        <dbReference type="ARBA" id="ARBA00023242"/>
    </source>
</evidence>
<comment type="caution">
    <text evidence="18">The sequence shown here is derived from an EMBL/GenBank/DDBJ whole genome shotgun (WGS) entry which is preliminary data.</text>
</comment>
<evidence type="ECO:0000313" key="19">
    <source>
        <dbReference type="Proteomes" id="UP000187209"/>
    </source>
</evidence>
<dbReference type="GO" id="GO:0006325">
    <property type="term" value="P:chromatin organization"/>
    <property type="evidence" value="ECO:0007669"/>
    <property type="project" value="UniProtKB-KW"/>
</dbReference>
<dbReference type="Proteomes" id="UP000187209">
    <property type="component" value="Unassembled WGS sequence"/>
</dbReference>
<evidence type="ECO:0000256" key="7">
    <source>
        <dbReference type="ARBA" id="ARBA00022771"/>
    </source>
</evidence>
<feature type="region of interest" description="Disordered" evidence="16">
    <location>
        <begin position="1"/>
        <end position="20"/>
    </location>
</feature>
<dbReference type="InterPro" id="IPR018957">
    <property type="entry name" value="Znf_C3HC4_RING-type"/>
</dbReference>